<sequence>MSRAGPKTNDQQGTRRRRLAAAYDTLLASPFQVHGLTARLAFSIAVCLATLPFSPWLLPLVWIAVMAGLAVAEQRNAPPGRNLFAWLQSAGYAAAAFYLTSFETGAAQTFGVTLFGVVMFEIVARDYARPMRLAINMSPMVGAMVLVQALCGWFLLDTGQPWRLMTVAATSYVVFRALRTVQVDLARARLELADASARAQADARTIRETHRIALMAETMAGVGHWRADIGSGVITWSEGVYRIFGLAPAASAPGLSEQLTFFDPSERDALETQFRTAAVSGEPFEMTLRLTRTDGALRHVVCHGAAELGADGQVETLFGAVMDVTEAHVREAALLDAKLQAEAAAEAKAEFLANMSHEIRTPLTAINGFAGLLGEMDDLPPTASAYVRRVDTAGQTLLAVVNDILDFSKLEAGHVALSPAPFALAPFLDDLTAMFAEQARAKGLTQTGEIDPDTPAALNADAGRLRQVVVNLLGNAVKFTEADEIRLEAAFRDARLHVAVSDTGCGVPPEKRQRLFQRFSQVDGSISRRHGGTGLGLSICKGLVELMGGDIAMVPAEHGGSVFRFHVLAAPADLAATDAPTRAAAIAGPAAQVLVVDDLDANRELVRAMLQAIGHEVIEAASGAEAVLLASCRPFDLILMDLQMPGMDGFAAARIIRDPSGANGATPIIALSADVLPEHVGATAAAGMNGHIGKPISATALIGAVQRWSGVRLDETEAERAEA</sequence>
<dbReference type="InterPro" id="IPR001789">
    <property type="entry name" value="Sig_transdc_resp-reg_receiver"/>
</dbReference>
<dbReference type="Pfam" id="PF00072">
    <property type="entry name" value="Response_reg"/>
    <property type="match status" value="1"/>
</dbReference>
<dbReference type="Gene3D" id="3.40.50.2300">
    <property type="match status" value="1"/>
</dbReference>
<comment type="catalytic activity">
    <reaction evidence="1">
        <text>ATP + protein L-histidine = ADP + protein N-phospho-L-histidine.</text>
        <dbReference type="EC" id="2.7.13.3"/>
    </reaction>
</comment>
<keyword evidence="6" id="KW-0812">Transmembrane</keyword>
<dbReference type="Pfam" id="PF00512">
    <property type="entry name" value="HisKA"/>
    <property type="match status" value="1"/>
</dbReference>
<dbReference type="Gene3D" id="1.10.287.130">
    <property type="match status" value="1"/>
</dbReference>
<dbReference type="InterPro" id="IPR011006">
    <property type="entry name" value="CheY-like_superfamily"/>
</dbReference>
<dbReference type="PROSITE" id="PS50110">
    <property type="entry name" value="RESPONSE_REGULATORY"/>
    <property type="match status" value="1"/>
</dbReference>
<keyword evidence="6" id="KW-1133">Transmembrane helix</keyword>
<evidence type="ECO:0000259" key="9">
    <source>
        <dbReference type="PROSITE" id="PS50113"/>
    </source>
</evidence>
<dbReference type="Gene3D" id="2.10.70.100">
    <property type="match status" value="1"/>
</dbReference>
<evidence type="ECO:0000259" key="8">
    <source>
        <dbReference type="PROSITE" id="PS50110"/>
    </source>
</evidence>
<name>A0ABS0SS13_9CAUL</name>
<dbReference type="PROSITE" id="PS50109">
    <property type="entry name" value="HIS_KIN"/>
    <property type="match status" value="1"/>
</dbReference>
<dbReference type="InterPro" id="IPR003661">
    <property type="entry name" value="HisK_dim/P_dom"/>
</dbReference>
<evidence type="ECO:0000259" key="7">
    <source>
        <dbReference type="PROSITE" id="PS50109"/>
    </source>
</evidence>
<evidence type="ECO:0000256" key="2">
    <source>
        <dbReference type="ARBA" id="ARBA00012438"/>
    </source>
</evidence>
<dbReference type="InterPro" id="IPR004358">
    <property type="entry name" value="Sig_transdc_His_kin-like_C"/>
</dbReference>
<dbReference type="SUPFAM" id="SSF55785">
    <property type="entry name" value="PYP-like sensor domain (PAS domain)"/>
    <property type="match status" value="1"/>
</dbReference>
<protein>
    <recommendedName>
        <fullName evidence="2">histidine kinase</fullName>
        <ecNumber evidence="2">2.7.13.3</ecNumber>
    </recommendedName>
</protein>
<gene>
    <name evidence="10" type="ORF">I4Q42_00325</name>
</gene>
<dbReference type="EMBL" id="JADWOX010000001">
    <property type="protein sequence ID" value="MBI1682109.1"/>
    <property type="molecule type" value="Genomic_DNA"/>
</dbReference>
<dbReference type="InterPro" id="IPR036097">
    <property type="entry name" value="HisK_dim/P_sf"/>
</dbReference>
<dbReference type="SMART" id="SM00387">
    <property type="entry name" value="HATPase_c"/>
    <property type="match status" value="1"/>
</dbReference>
<proteinExistence type="predicted"/>
<dbReference type="SUPFAM" id="SSF47384">
    <property type="entry name" value="Homodimeric domain of signal transducing histidine kinase"/>
    <property type="match status" value="1"/>
</dbReference>
<dbReference type="InterPro" id="IPR035965">
    <property type="entry name" value="PAS-like_dom_sf"/>
</dbReference>
<organism evidence="10 11">
    <name type="scientific">Caulobacter hibisci</name>
    <dbReference type="NCBI Taxonomy" id="2035993"/>
    <lineage>
        <taxon>Bacteria</taxon>
        <taxon>Pseudomonadati</taxon>
        <taxon>Pseudomonadota</taxon>
        <taxon>Alphaproteobacteria</taxon>
        <taxon>Caulobacterales</taxon>
        <taxon>Caulobacteraceae</taxon>
        <taxon>Caulobacter</taxon>
    </lineage>
</organism>
<dbReference type="SUPFAM" id="SSF55874">
    <property type="entry name" value="ATPase domain of HSP90 chaperone/DNA topoisomerase II/histidine kinase"/>
    <property type="match status" value="1"/>
</dbReference>
<dbReference type="SMART" id="SM00388">
    <property type="entry name" value="HisKA"/>
    <property type="match status" value="1"/>
</dbReference>
<accession>A0ABS0SS13</accession>
<dbReference type="InterPro" id="IPR003594">
    <property type="entry name" value="HATPase_dom"/>
</dbReference>
<dbReference type="PANTHER" id="PTHR45339">
    <property type="entry name" value="HYBRID SIGNAL TRANSDUCTION HISTIDINE KINASE J"/>
    <property type="match status" value="1"/>
</dbReference>
<evidence type="ECO:0000256" key="1">
    <source>
        <dbReference type="ARBA" id="ARBA00000085"/>
    </source>
</evidence>
<dbReference type="CDD" id="cd00082">
    <property type="entry name" value="HisKA"/>
    <property type="match status" value="1"/>
</dbReference>
<dbReference type="Gene3D" id="3.30.450.20">
    <property type="entry name" value="PAS domain"/>
    <property type="match status" value="1"/>
</dbReference>
<dbReference type="Pfam" id="PF08447">
    <property type="entry name" value="PAS_3"/>
    <property type="match status" value="1"/>
</dbReference>
<evidence type="ECO:0000256" key="5">
    <source>
        <dbReference type="PROSITE-ProRule" id="PRU00169"/>
    </source>
</evidence>
<evidence type="ECO:0000313" key="11">
    <source>
        <dbReference type="Proteomes" id="UP000639859"/>
    </source>
</evidence>
<dbReference type="EC" id="2.7.13.3" evidence="2"/>
<evidence type="ECO:0000256" key="4">
    <source>
        <dbReference type="ARBA" id="ARBA00023012"/>
    </source>
</evidence>
<evidence type="ECO:0000256" key="6">
    <source>
        <dbReference type="SAM" id="Phobius"/>
    </source>
</evidence>
<dbReference type="Proteomes" id="UP000639859">
    <property type="component" value="Unassembled WGS sequence"/>
</dbReference>
<dbReference type="Pfam" id="PF02518">
    <property type="entry name" value="HATPase_c"/>
    <property type="match status" value="1"/>
</dbReference>
<dbReference type="SMART" id="SM00448">
    <property type="entry name" value="REC"/>
    <property type="match status" value="1"/>
</dbReference>
<reference evidence="10 11" key="1">
    <citation type="submission" date="2020-11" db="EMBL/GenBank/DDBJ databases">
        <title>genome sequence of strain KACC 18849.</title>
        <authorList>
            <person name="Gao J."/>
            <person name="Zhang X."/>
        </authorList>
    </citation>
    <scope>NUCLEOTIDE SEQUENCE [LARGE SCALE GENOMIC DNA]</scope>
    <source>
        <strain evidence="10 11">KACC 18849</strain>
    </source>
</reference>
<feature type="transmembrane region" description="Helical" evidence="6">
    <location>
        <begin position="83"/>
        <end position="100"/>
    </location>
</feature>
<feature type="domain" description="PAC" evidence="9">
    <location>
        <begin position="284"/>
        <end position="336"/>
    </location>
</feature>
<dbReference type="InterPro" id="IPR036890">
    <property type="entry name" value="HATPase_C_sf"/>
</dbReference>
<comment type="caution">
    <text evidence="10">The sequence shown here is derived from an EMBL/GenBank/DDBJ whole genome shotgun (WGS) entry which is preliminary data.</text>
</comment>
<feature type="modified residue" description="4-aspartylphosphate" evidence="5">
    <location>
        <position position="641"/>
    </location>
</feature>
<keyword evidence="11" id="KW-1185">Reference proteome</keyword>
<dbReference type="InterPro" id="IPR000700">
    <property type="entry name" value="PAS-assoc_C"/>
</dbReference>
<feature type="domain" description="Histidine kinase" evidence="7">
    <location>
        <begin position="354"/>
        <end position="571"/>
    </location>
</feature>
<dbReference type="InterPro" id="IPR005467">
    <property type="entry name" value="His_kinase_dom"/>
</dbReference>
<keyword evidence="6" id="KW-0472">Membrane</keyword>
<feature type="transmembrane region" description="Helical" evidence="6">
    <location>
        <begin position="106"/>
        <end position="124"/>
    </location>
</feature>
<keyword evidence="4" id="KW-0902">Two-component regulatory system</keyword>
<dbReference type="PANTHER" id="PTHR45339:SF1">
    <property type="entry name" value="HYBRID SIGNAL TRANSDUCTION HISTIDINE KINASE J"/>
    <property type="match status" value="1"/>
</dbReference>
<evidence type="ECO:0000256" key="3">
    <source>
        <dbReference type="ARBA" id="ARBA00022553"/>
    </source>
</evidence>
<dbReference type="Gene3D" id="3.30.565.10">
    <property type="entry name" value="Histidine kinase-like ATPase, C-terminal domain"/>
    <property type="match status" value="1"/>
</dbReference>
<dbReference type="CDD" id="cd16922">
    <property type="entry name" value="HATPase_EvgS-ArcB-TorS-like"/>
    <property type="match status" value="1"/>
</dbReference>
<dbReference type="PROSITE" id="PS50113">
    <property type="entry name" value="PAC"/>
    <property type="match status" value="1"/>
</dbReference>
<dbReference type="SUPFAM" id="SSF52172">
    <property type="entry name" value="CheY-like"/>
    <property type="match status" value="1"/>
</dbReference>
<dbReference type="CDD" id="cd17546">
    <property type="entry name" value="REC_hyHK_CKI1_RcsC-like"/>
    <property type="match status" value="1"/>
</dbReference>
<feature type="domain" description="Response regulatory" evidence="8">
    <location>
        <begin position="592"/>
        <end position="709"/>
    </location>
</feature>
<dbReference type="PRINTS" id="PR00344">
    <property type="entry name" value="BCTRLSENSOR"/>
</dbReference>
<dbReference type="InterPro" id="IPR013655">
    <property type="entry name" value="PAS_fold_3"/>
</dbReference>
<evidence type="ECO:0000313" key="10">
    <source>
        <dbReference type="EMBL" id="MBI1682109.1"/>
    </source>
</evidence>
<dbReference type="RefSeq" id="WP_198574086.1">
    <property type="nucleotide sequence ID" value="NZ_JADWOX010000001.1"/>
</dbReference>
<feature type="transmembrane region" description="Helical" evidence="6">
    <location>
        <begin position="136"/>
        <end position="156"/>
    </location>
</feature>
<keyword evidence="3 5" id="KW-0597">Phosphoprotein</keyword>